<name>A0A495D334_9PROT</name>
<proteinExistence type="predicted"/>
<evidence type="ECO:0000313" key="3">
    <source>
        <dbReference type="EMBL" id="RKQ96177.1"/>
    </source>
</evidence>
<evidence type="ECO:0000313" key="4">
    <source>
        <dbReference type="Proteomes" id="UP000273675"/>
    </source>
</evidence>
<protein>
    <recommendedName>
        <fullName evidence="5">Lipoprotein</fullName>
    </recommendedName>
</protein>
<sequence>MVRRASLIIAAGLGMLALTACGATTGSVSRLAPPPPVNNVRPVEGGAEPTAGALPPQSLADGECATFFWTVDEAHRFLVFENETEGFARIFASGAAHGFYVPPREGGYVSGDAYQRTYVDTDRQLDIRLTGVIGDPLETGLRIDRAVMRVEQPNGQRVVIPLLGHYRCRARAATP</sequence>
<comment type="caution">
    <text evidence="3">The sequence shown here is derived from an EMBL/GenBank/DDBJ whole genome shotgun (WGS) entry which is preliminary data.</text>
</comment>
<feature type="signal peptide" evidence="2">
    <location>
        <begin position="1"/>
        <end position="22"/>
    </location>
</feature>
<gene>
    <name evidence="3" type="ORF">C7435_2429</name>
</gene>
<organism evidence="3 4">
    <name type="scientific">Maricaulis maris</name>
    <dbReference type="NCBI Taxonomy" id="74318"/>
    <lineage>
        <taxon>Bacteria</taxon>
        <taxon>Pseudomonadati</taxon>
        <taxon>Pseudomonadota</taxon>
        <taxon>Alphaproteobacteria</taxon>
        <taxon>Maricaulales</taxon>
        <taxon>Maricaulaceae</taxon>
        <taxon>Maricaulis</taxon>
    </lineage>
</organism>
<dbReference type="AlphaFoldDB" id="A0A495D334"/>
<dbReference type="Proteomes" id="UP000273675">
    <property type="component" value="Unassembled WGS sequence"/>
</dbReference>
<feature type="chain" id="PRO_5019743472" description="Lipoprotein" evidence="2">
    <location>
        <begin position="23"/>
        <end position="175"/>
    </location>
</feature>
<feature type="region of interest" description="Disordered" evidence="1">
    <location>
        <begin position="28"/>
        <end position="55"/>
    </location>
</feature>
<keyword evidence="2" id="KW-0732">Signal</keyword>
<dbReference type="RefSeq" id="WP_143743114.1">
    <property type="nucleotide sequence ID" value="NZ_RBIM01000005.1"/>
</dbReference>
<dbReference type="OrthoDB" id="7618985at2"/>
<reference evidence="3 4" key="1">
    <citation type="submission" date="2018-10" db="EMBL/GenBank/DDBJ databases">
        <title>Genomic Encyclopedia of Type Strains, Phase IV (KMG-IV): sequencing the most valuable type-strain genomes for metagenomic binning, comparative biology and taxonomic classification.</title>
        <authorList>
            <person name="Goeker M."/>
        </authorList>
    </citation>
    <scope>NUCLEOTIDE SEQUENCE [LARGE SCALE GENOMIC DNA]</scope>
    <source>
        <strain evidence="3 4">DSM 4734</strain>
    </source>
</reference>
<dbReference type="EMBL" id="RBIM01000005">
    <property type="protein sequence ID" value="RKQ96177.1"/>
    <property type="molecule type" value="Genomic_DNA"/>
</dbReference>
<evidence type="ECO:0000256" key="2">
    <source>
        <dbReference type="SAM" id="SignalP"/>
    </source>
</evidence>
<evidence type="ECO:0000256" key="1">
    <source>
        <dbReference type="SAM" id="MobiDB-lite"/>
    </source>
</evidence>
<accession>A0A495D334</accession>
<dbReference type="PROSITE" id="PS51257">
    <property type="entry name" value="PROKAR_LIPOPROTEIN"/>
    <property type="match status" value="1"/>
</dbReference>
<evidence type="ECO:0008006" key="5">
    <source>
        <dbReference type="Google" id="ProtNLM"/>
    </source>
</evidence>